<evidence type="ECO:0000259" key="2">
    <source>
        <dbReference type="Pfam" id="PF14200"/>
    </source>
</evidence>
<dbReference type="PROSITE" id="PS50231">
    <property type="entry name" value="RICIN_B_LECTIN"/>
    <property type="match status" value="1"/>
</dbReference>
<feature type="domain" description="Ricin B lectin" evidence="2">
    <location>
        <begin position="116"/>
        <end position="180"/>
    </location>
</feature>
<feature type="chain" id="PRO_5031402607" description="Ricin B lectin domain-containing protein" evidence="1">
    <location>
        <begin position="24"/>
        <end position="513"/>
    </location>
</feature>
<keyword evidence="1" id="KW-0732">Signal</keyword>
<evidence type="ECO:0000256" key="1">
    <source>
        <dbReference type="SAM" id="SignalP"/>
    </source>
</evidence>
<dbReference type="SUPFAM" id="SSF50370">
    <property type="entry name" value="Ricin B-like lectins"/>
    <property type="match status" value="1"/>
</dbReference>
<keyword evidence="4" id="KW-1185">Reference proteome</keyword>
<dbReference type="InterPro" id="IPR000772">
    <property type="entry name" value="Ricin_B_lectin"/>
</dbReference>
<sequence length="513" mass="54627">MARLAVAVLAAGGILAVGQPALAATSAPRATGGGATTDARVWEIVGTAAASRVRMTPYRVGVAGATVNNQRWQWERVASSTTAGITWRIKNVASGLCLDKNSANAVVISACGTATSQRWRAPLSDPYGGWTLVNGANSQCLQVVGSSTASGALLQTAACSGIASQRWRLRTAPSDCTVRSRDWTITEVCATQGAERMIGVTANWRQYPVNMNWLDPELFILTNTTNTYTQVRPLKPDYGQGATGVEFGSRAERSIEKTGTVSYGAYWLEWNSTTEQYHALTTSQAPRSNVADGRSHTYMLLGKGDAGQWDLLYDYNTVATTALQAGGSTRVSRSGMAVRYPQVTTTATPFELRMQLMDGNGVWRRPYLGETGTGEPKTCETPPRYEDWIYDTVNMPPNCFSASYSTTATDPVQLDAFTVGKPATATVLQTAGMAKPMTAGQARAAVARAIDVVGTEPATVTTRSARHVVTSAARVRSMAASHDKFYDGYVAVFDAASGRLISACLGAGCREAS</sequence>
<comment type="caution">
    <text evidence="3">The sequence shown here is derived from an EMBL/GenBank/DDBJ whole genome shotgun (WGS) entry which is preliminary data.</text>
</comment>
<dbReference type="CDD" id="cd00161">
    <property type="entry name" value="beta-trefoil_Ricin-like"/>
    <property type="match status" value="1"/>
</dbReference>
<name>A0A7W7I0U6_9ACTN</name>
<evidence type="ECO:0000313" key="4">
    <source>
        <dbReference type="Proteomes" id="UP000578112"/>
    </source>
</evidence>
<evidence type="ECO:0000313" key="3">
    <source>
        <dbReference type="EMBL" id="MBB4764352.1"/>
    </source>
</evidence>
<dbReference type="RefSeq" id="WP_184995551.1">
    <property type="nucleotide sequence ID" value="NZ_BOMK01000027.1"/>
</dbReference>
<organism evidence="3 4">
    <name type="scientific">Actinoplanes digitatis</name>
    <dbReference type="NCBI Taxonomy" id="1868"/>
    <lineage>
        <taxon>Bacteria</taxon>
        <taxon>Bacillati</taxon>
        <taxon>Actinomycetota</taxon>
        <taxon>Actinomycetes</taxon>
        <taxon>Micromonosporales</taxon>
        <taxon>Micromonosporaceae</taxon>
        <taxon>Actinoplanes</taxon>
    </lineage>
</organism>
<feature type="signal peptide" evidence="1">
    <location>
        <begin position="1"/>
        <end position="23"/>
    </location>
</feature>
<dbReference type="InterPro" id="IPR035992">
    <property type="entry name" value="Ricin_B-like_lectins"/>
</dbReference>
<accession>A0A7W7I0U6</accession>
<dbReference type="EMBL" id="JACHNH010000001">
    <property type="protein sequence ID" value="MBB4764352.1"/>
    <property type="molecule type" value="Genomic_DNA"/>
</dbReference>
<gene>
    <name evidence="3" type="ORF">BJ971_004908</name>
</gene>
<dbReference type="Proteomes" id="UP000578112">
    <property type="component" value="Unassembled WGS sequence"/>
</dbReference>
<dbReference type="Pfam" id="PF14200">
    <property type="entry name" value="RicinB_lectin_2"/>
    <property type="match status" value="1"/>
</dbReference>
<dbReference type="Gene3D" id="2.80.10.50">
    <property type="match status" value="2"/>
</dbReference>
<proteinExistence type="predicted"/>
<reference evidence="3 4" key="1">
    <citation type="submission" date="2020-08" db="EMBL/GenBank/DDBJ databases">
        <title>Sequencing the genomes of 1000 actinobacteria strains.</title>
        <authorList>
            <person name="Klenk H.-P."/>
        </authorList>
    </citation>
    <scope>NUCLEOTIDE SEQUENCE [LARGE SCALE GENOMIC DNA]</scope>
    <source>
        <strain evidence="3 4">DSM 43149</strain>
    </source>
</reference>
<dbReference type="AlphaFoldDB" id="A0A7W7I0U6"/>
<protein>
    <recommendedName>
        <fullName evidence="2">Ricin B lectin domain-containing protein</fullName>
    </recommendedName>
</protein>